<comment type="caution">
    <text evidence="1">The sequence shown here is derived from an EMBL/GenBank/DDBJ whole genome shotgun (WGS) entry which is preliminary data.</text>
</comment>
<organism evidence="1 2">
    <name type="scientific">Nepenthes gracilis</name>
    <name type="common">Slender pitcher plant</name>
    <dbReference type="NCBI Taxonomy" id="150966"/>
    <lineage>
        <taxon>Eukaryota</taxon>
        <taxon>Viridiplantae</taxon>
        <taxon>Streptophyta</taxon>
        <taxon>Embryophyta</taxon>
        <taxon>Tracheophyta</taxon>
        <taxon>Spermatophyta</taxon>
        <taxon>Magnoliopsida</taxon>
        <taxon>eudicotyledons</taxon>
        <taxon>Gunneridae</taxon>
        <taxon>Pentapetalae</taxon>
        <taxon>Caryophyllales</taxon>
        <taxon>Nepenthaceae</taxon>
        <taxon>Nepenthes</taxon>
    </lineage>
</organism>
<keyword evidence="2" id="KW-1185">Reference proteome</keyword>
<reference evidence="1" key="1">
    <citation type="submission" date="2023-05" db="EMBL/GenBank/DDBJ databases">
        <title>Nepenthes gracilis genome sequencing.</title>
        <authorList>
            <person name="Fukushima K."/>
        </authorList>
    </citation>
    <scope>NUCLEOTIDE SEQUENCE</scope>
    <source>
        <strain evidence="1">SING2019-196</strain>
    </source>
</reference>
<evidence type="ECO:0000313" key="1">
    <source>
        <dbReference type="EMBL" id="GMH07477.1"/>
    </source>
</evidence>
<dbReference type="Proteomes" id="UP001279734">
    <property type="component" value="Unassembled WGS sequence"/>
</dbReference>
<dbReference type="AlphaFoldDB" id="A0AAD3SAN1"/>
<evidence type="ECO:0000313" key="2">
    <source>
        <dbReference type="Proteomes" id="UP001279734"/>
    </source>
</evidence>
<proteinExistence type="predicted"/>
<gene>
    <name evidence="1" type="ORF">Nepgr_009317</name>
</gene>
<protein>
    <submittedName>
        <fullName evidence="1">Uncharacterized protein</fullName>
    </submittedName>
</protein>
<name>A0AAD3SAN1_NEPGR</name>
<sequence length="188" mass="20677">MLTCQHLVINLRQFCMALDKEDDDGARGVVACKEYNSMLFTISDCLKNLLSWSDVRSEWDNRSWVAVPSFAPIPISFGSRSLGAQFQWHPLLSPISKIGLSGRDEMAKQLVHGGRPRQPDILDLVSKQKFITRSTTEDSNGLMTPHPFLETRPLVGLIGVASVDSALGSVTDVFQLLGAGWVLATLCC</sequence>
<accession>A0AAD3SAN1</accession>
<dbReference type="EMBL" id="BSYO01000007">
    <property type="protein sequence ID" value="GMH07477.1"/>
    <property type="molecule type" value="Genomic_DNA"/>
</dbReference>